<dbReference type="PANTHER" id="PTHR30069:SF36">
    <property type="entry name" value="BLL6948 PROTEIN"/>
    <property type="match status" value="1"/>
</dbReference>
<evidence type="ECO:0000256" key="7">
    <source>
        <dbReference type="ARBA" id="ARBA00023237"/>
    </source>
</evidence>
<comment type="similarity">
    <text evidence="8 9">Belongs to the TonB-dependent receptor family.</text>
</comment>
<dbReference type="InterPro" id="IPR039426">
    <property type="entry name" value="TonB-dep_rcpt-like"/>
</dbReference>
<feature type="domain" description="TonB-dependent receptor plug" evidence="12">
    <location>
        <begin position="115"/>
        <end position="224"/>
    </location>
</feature>
<keyword evidence="10" id="KW-0732">Signal</keyword>
<evidence type="ECO:0000313" key="13">
    <source>
        <dbReference type="EMBL" id="RFM31493.1"/>
    </source>
</evidence>
<evidence type="ECO:0000256" key="6">
    <source>
        <dbReference type="ARBA" id="ARBA00023136"/>
    </source>
</evidence>
<evidence type="ECO:0000256" key="10">
    <source>
        <dbReference type="SAM" id="SignalP"/>
    </source>
</evidence>
<dbReference type="AlphaFoldDB" id="A0A3E1NUB1"/>
<dbReference type="InterPro" id="IPR012910">
    <property type="entry name" value="Plug_dom"/>
</dbReference>
<gene>
    <name evidence="13" type="ORF">DXN04_27605</name>
</gene>
<sequence>MRFYKLLLFITMNIVVMNTISAQQQALSGKVIDSATHIPASGITVCLSPGNQTDITDDNGRFFFKTISKEAKVLTISAVGYKKESYKINEFKDGQIVSLATRQTQLTDVVITANTGNPYKVLSEMDIRLRGVSNSQEVLRIVPGLFIGQHQGGGKAEQIFLRGFDNDHGTDINMSVDGLPINMVSQAHGQGYADSHFIIPETIESTTYQKGMYNAEKGDLAVTGFVNFNTADAIPANIVKLEGGQYNTYRAMAMLNLLGEHAKANDQSWYAASEYRYSDSYFNKSQHFKRFNFFTKYHGKLNEHNWLTLTASTLYSKWDASGQIPESAVDEGKVGFYGQLDPNEGGVTSRTNVNVQLLTTLPNHDIIKNQVYYSRYKFDLFTNFTFFLEDTVNGDEIRQKEARNLFGYNGSYLHESYLGNIKLSSHAGINARFDATENSSLSHTINRYTLIEPFKLGDITEFSAGGYLNETFQFNERFSLNAGLRFDQFYYKYNNKLAQDTTLHGVGVYKANNNVLSPKLNFYYQATDKAQIYLLLGKGFHSNDARVVVVEKGGQTLPAAYGADLGTVLKLSKSLLFNAAVWYSYLQKEYVYAGDGGTVEFSGRTRRLGFDFSGRFQPIASLYVDADVNYAHGRSVDDPKGENYIPLAPVWSSTGGITWQLKNGINGSFRYRYLGDRPANEDYSLRAEGYFVNDLVLNYTRAKFEVGLTVNNIFNVRWKETQFETVTRLRGEQAVDGIAFTAGTKFAALAHVSYFFR</sequence>
<dbReference type="OrthoDB" id="99480at2"/>
<dbReference type="GO" id="GO:0015344">
    <property type="term" value="F:siderophore uptake transmembrane transporter activity"/>
    <property type="evidence" value="ECO:0007669"/>
    <property type="project" value="TreeGrafter"/>
</dbReference>
<dbReference type="SUPFAM" id="SSF56935">
    <property type="entry name" value="Porins"/>
    <property type="match status" value="1"/>
</dbReference>
<evidence type="ECO:0000259" key="11">
    <source>
        <dbReference type="Pfam" id="PF00593"/>
    </source>
</evidence>
<dbReference type="Pfam" id="PF13715">
    <property type="entry name" value="CarbopepD_reg_2"/>
    <property type="match status" value="1"/>
</dbReference>
<evidence type="ECO:0000256" key="3">
    <source>
        <dbReference type="ARBA" id="ARBA00022452"/>
    </source>
</evidence>
<feature type="domain" description="TonB-dependent receptor-like beta-barrel" evidence="11">
    <location>
        <begin position="322"/>
        <end position="713"/>
    </location>
</feature>
<keyword evidence="5 9" id="KW-0798">TonB box</keyword>
<dbReference type="GO" id="GO:0044718">
    <property type="term" value="P:siderophore transmembrane transport"/>
    <property type="evidence" value="ECO:0007669"/>
    <property type="project" value="TreeGrafter"/>
</dbReference>
<evidence type="ECO:0000313" key="14">
    <source>
        <dbReference type="Proteomes" id="UP000261174"/>
    </source>
</evidence>
<evidence type="ECO:0000256" key="4">
    <source>
        <dbReference type="ARBA" id="ARBA00022692"/>
    </source>
</evidence>
<dbReference type="InterPro" id="IPR008969">
    <property type="entry name" value="CarboxyPept-like_regulatory"/>
</dbReference>
<dbReference type="PANTHER" id="PTHR30069">
    <property type="entry name" value="TONB-DEPENDENT OUTER MEMBRANE RECEPTOR"/>
    <property type="match status" value="1"/>
</dbReference>
<keyword evidence="14" id="KW-1185">Reference proteome</keyword>
<accession>A0A3E1NUB1</accession>
<dbReference type="SUPFAM" id="SSF49464">
    <property type="entry name" value="Carboxypeptidase regulatory domain-like"/>
    <property type="match status" value="1"/>
</dbReference>
<dbReference type="InterPro" id="IPR000531">
    <property type="entry name" value="Beta-barrel_TonB"/>
</dbReference>
<protein>
    <submittedName>
        <fullName evidence="13">TonB-dependent receptor</fullName>
    </submittedName>
</protein>
<keyword evidence="6 8" id="KW-0472">Membrane</keyword>
<comment type="subcellular location">
    <subcellularLocation>
        <location evidence="1 8">Cell outer membrane</location>
        <topology evidence="1 8">Multi-pass membrane protein</topology>
    </subcellularLocation>
</comment>
<keyword evidence="13" id="KW-0675">Receptor</keyword>
<dbReference type="InterPro" id="IPR036942">
    <property type="entry name" value="Beta-barrel_TonB_sf"/>
</dbReference>
<feature type="signal peptide" evidence="10">
    <location>
        <begin position="1"/>
        <end position="22"/>
    </location>
</feature>
<keyword evidence="3 8" id="KW-1134">Transmembrane beta strand</keyword>
<evidence type="ECO:0000256" key="8">
    <source>
        <dbReference type="PROSITE-ProRule" id="PRU01360"/>
    </source>
</evidence>
<dbReference type="Gene3D" id="2.60.40.1120">
    <property type="entry name" value="Carboxypeptidase-like, regulatory domain"/>
    <property type="match status" value="1"/>
</dbReference>
<evidence type="ECO:0000259" key="12">
    <source>
        <dbReference type="Pfam" id="PF07715"/>
    </source>
</evidence>
<dbReference type="Pfam" id="PF07715">
    <property type="entry name" value="Plug"/>
    <property type="match status" value="1"/>
</dbReference>
<keyword evidence="2 8" id="KW-0813">Transport</keyword>
<dbReference type="Proteomes" id="UP000261174">
    <property type="component" value="Unassembled WGS sequence"/>
</dbReference>
<dbReference type="RefSeq" id="WP_116856649.1">
    <property type="nucleotide sequence ID" value="NZ_QTJV01000013.1"/>
</dbReference>
<reference evidence="13 14" key="1">
    <citation type="submission" date="2018-08" db="EMBL/GenBank/DDBJ databases">
        <title>Chitinophaga sp. K20C18050901, a novel bacterium isolated from forest soil.</title>
        <authorList>
            <person name="Wang C."/>
        </authorList>
    </citation>
    <scope>NUCLEOTIDE SEQUENCE [LARGE SCALE GENOMIC DNA]</scope>
    <source>
        <strain evidence="13 14">K20C18050901</strain>
    </source>
</reference>
<dbReference type="InterPro" id="IPR037066">
    <property type="entry name" value="Plug_dom_sf"/>
</dbReference>
<organism evidence="13 14">
    <name type="scientific">Chitinophaga silvisoli</name>
    <dbReference type="NCBI Taxonomy" id="2291814"/>
    <lineage>
        <taxon>Bacteria</taxon>
        <taxon>Pseudomonadati</taxon>
        <taxon>Bacteroidota</taxon>
        <taxon>Chitinophagia</taxon>
        <taxon>Chitinophagales</taxon>
        <taxon>Chitinophagaceae</taxon>
        <taxon>Chitinophaga</taxon>
    </lineage>
</organism>
<dbReference type="Gene3D" id="2.40.170.20">
    <property type="entry name" value="TonB-dependent receptor, beta-barrel domain"/>
    <property type="match status" value="1"/>
</dbReference>
<dbReference type="EMBL" id="QTJV01000013">
    <property type="protein sequence ID" value="RFM31493.1"/>
    <property type="molecule type" value="Genomic_DNA"/>
</dbReference>
<dbReference type="Pfam" id="PF00593">
    <property type="entry name" value="TonB_dep_Rec_b-barrel"/>
    <property type="match status" value="1"/>
</dbReference>
<comment type="caution">
    <text evidence="13">The sequence shown here is derived from an EMBL/GenBank/DDBJ whole genome shotgun (WGS) entry which is preliminary data.</text>
</comment>
<evidence type="ECO:0000256" key="2">
    <source>
        <dbReference type="ARBA" id="ARBA00022448"/>
    </source>
</evidence>
<dbReference type="GO" id="GO:0009279">
    <property type="term" value="C:cell outer membrane"/>
    <property type="evidence" value="ECO:0007669"/>
    <property type="project" value="UniProtKB-SubCell"/>
</dbReference>
<dbReference type="PROSITE" id="PS52016">
    <property type="entry name" value="TONB_DEPENDENT_REC_3"/>
    <property type="match status" value="1"/>
</dbReference>
<feature type="chain" id="PRO_5017620292" evidence="10">
    <location>
        <begin position="23"/>
        <end position="757"/>
    </location>
</feature>
<evidence type="ECO:0000256" key="9">
    <source>
        <dbReference type="RuleBase" id="RU003357"/>
    </source>
</evidence>
<name>A0A3E1NUB1_9BACT</name>
<keyword evidence="4 8" id="KW-0812">Transmembrane</keyword>
<evidence type="ECO:0000256" key="1">
    <source>
        <dbReference type="ARBA" id="ARBA00004571"/>
    </source>
</evidence>
<proteinExistence type="inferred from homology"/>
<keyword evidence="7 8" id="KW-0998">Cell outer membrane</keyword>
<evidence type="ECO:0000256" key="5">
    <source>
        <dbReference type="ARBA" id="ARBA00023077"/>
    </source>
</evidence>
<dbReference type="Gene3D" id="2.170.130.10">
    <property type="entry name" value="TonB-dependent receptor, plug domain"/>
    <property type="match status" value="1"/>
</dbReference>